<feature type="transmembrane region" description="Helical" evidence="2">
    <location>
        <begin position="163"/>
        <end position="179"/>
    </location>
</feature>
<comment type="caution">
    <text evidence="4">The sequence shown here is derived from an EMBL/GenBank/DDBJ whole genome shotgun (WGS) entry which is preliminary data.</text>
</comment>
<feature type="compositionally biased region" description="Basic and acidic residues" evidence="1">
    <location>
        <begin position="626"/>
        <end position="642"/>
    </location>
</feature>
<accession>A0ABX2I3R9</accession>
<sequence>MKKEKTISVLTRIADSPVRPKNLLFSLTGCFALLFLGGLGFFSSVKDMSAVPGAVSFWIFPLAGVALLLTFLFGLFLLHKKKRLALLLSGGLLCSLLLFQRKALLAQGSSFLGYLHARLERFYGISLFSDFSGSAADNSLFFFFCTLLFLILVCLTLWYRKKVLFLFLLLLAPVAQFVTEIRPSFLSAGCFLVCFFLWDCLSAKETSSGFLQTGLLFGLYCFCALVLTPGFSALAFQSTSSLFQTVNEASAKFGALFHANSADRATRTSKTRPTASGNSNQNTVSTQTDKEVLDNTAPVYSNQTMFTFHTSRIFDTPVYLRGFTGFTYTDGVWEALDEKQWKSFCSSYGLSDELQKQLPSIPYEAGKAQTSLASAQMSLKPAFSPSFTYLPYGADIPKGFSTGDGNVLTEKFPSRLTFDCYPLSLDSSPFLRAPSLPSAQTSAEGLYREFVQNTYTWYDKDLTARLLEDIQHLPVYSSLPENPSYDQVLKAAGEIQSFLSSHASYSLQLSPVPADSNLLDNFLYEQKKGFCVHFATAGTLLFRMYGIPARYVSGYVITPEDLQKESEGGYSFAVPDSSAHAWTEIYLGEGGWVPVEVTPAASDTSQTVQTEQTARQENMQTVKQENLPDSKKDQPSPSSDTEKRGFLPVLTKILFFAMVFFITAALLFFLLYFRRILLFRKRMGIFCRSREACFLCVFNSILDLWKVRFHIPALNPQQPEFPVLFGQKLPEETRILFDQLYTLAECFCFGADTPKKQDIRKLRHIYARERKLFFASCSPRKKLYYLFFHVF</sequence>
<organism evidence="4 5">
    <name type="scientific">Blautia hansenii</name>
    <name type="common">Ruminococcus hansenii</name>
    <dbReference type="NCBI Taxonomy" id="1322"/>
    <lineage>
        <taxon>Bacteria</taxon>
        <taxon>Bacillati</taxon>
        <taxon>Bacillota</taxon>
        <taxon>Clostridia</taxon>
        <taxon>Lachnospirales</taxon>
        <taxon>Lachnospiraceae</taxon>
        <taxon>Blautia</taxon>
    </lineage>
</organism>
<keyword evidence="2" id="KW-0812">Transmembrane</keyword>
<keyword evidence="2" id="KW-0472">Membrane</keyword>
<feature type="compositionally biased region" description="Polar residues" evidence="1">
    <location>
        <begin position="603"/>
        <end position="624"/>
    </location>
</feature>
<dbReference type="InterPro" id="IPR052901">
    <property type="entry name" value="Bact_TGase-like"/>
</dbReference>
<dbReference type="InterPro" id="IPR002931">
    <property type="entry name" value="Transglutaminase-like"/>
</dbReference>
<reference evidence="4 5" key="1">
    <citation type="journal article" date="2020" name="Cell Host Microbe">
        <title>Functional and Genomic Variation between Human-Derived Isolates of Lachnospiraceae Reveals Inter- and Intra-Species Diversity.</title>
        <authorList>
            <person name="Sorbara M.T."/>
            <person name="Littmann E.R."/>
            <person name="Fontana E."/>
            <person name="Moody T.U."/>
            <person name="Kohout C.E."/>
            <person name="Gjonbalaj M."/>
            <person name="Eaton V."/>
            <person name="Seok R."/>
            <person name="Leiner I.M."/>
            <person name="Pamer E.G."/>
        </authorList>
    </citation>
    <scope>NUCLEOTIDE SEQUENCE [LARGE SCALE GENOMIC DNA]</scope>
    <source>
        <strain evidence="4 5">MSK.15.26</strain>
    </source>
</reference>
<dbReference type="Proteomes" id="UP000822142">
    <property type="component" value="Unassembled WGS sequence"/>
</dbReference>
<name>A0ABX2I3R9_BLAHA</name>
<keyword evidence="2" id="KW-1133">Transmembrane helix</keyword>
<feature type="transmembrane region" description="Helical" evidence="2">
    <location>
        <begin position="84"/>
        <end position="100"/>
    </location>
</feature>
<feature type="transmembrane region" description="Helical" evidence="2">
    <location>
        <begin position="215"/>
        <end position="236"/>
    </location>
</feature>
<dbReference type="Gene3D" id="3.10.620.30">
    <property type="match status" value="1"/>
</dbReference>
<dbReference type="Pfam" id="PF01841">
    <property type="entry name" value="Transglut_core"/>
    <property type="match status" value="1"/>
</dbReference>
<feature type="transmembrane region" description="Helical" evidence="2">
    <location>
        <begin position="55"/>
        <end position="77"/>
    </location>
</feature>
<proteinExistence type="predicted"/>
<feature type="domain" description="Transglutaminase-like" evidence="3">
    <location>
        <begin position="523"/>
        <end position="599"/>
    </location>
</feature>
<dbReference type="SUPFAM" id="SSF54001">
    <property type="entry name" value="Cysteine proteinases"/>
    <property type="match status" value="1"/>
</dbReference>
<evidence type="ECO:0000256" key="2">
    <source>
        <dbReference type="SAM" id="Phobius"/>
    </source>
</evidence>
<dbReference type="InterPro" id="IPR038765">
    <property type="entry name" value="Papain-like_cys_pep_sf"/>
</dbReference>
<feature type="region of interest" description="Disordered" evidence="1">
    <location>
        <begin position="603"/>
        <end position="642"/>
    </location>
</feature>
<protein>
    <submittedName>
        <fullName evidence="4">Transglutaminase domain-containing protein</fullName>
    </submittedName>
</protein>
<feature type="transmembrane region" description="Helical" evidence="2">
    <location>
        <begin position="140"/>
        <end position="158"/>
    </location>
</feature>
<gene>
    <name evidence="4" type="ORF">G5A70_02515</name>
</gene>
<evidence type="ECO:0000256" key="1">
    <source>
        <dbReference type="SAM" id="MobiDB-lite"/>
    </source>
</evidence>
<dbReference type="EMBL" id="JAAITA010000002">
    <property type="protein sequence ID" value="NSJ85082.1"/>
    <property type="molecule type" value="Genomic_DNA"/>
</dbReference>
<dbReference type="PANTHER" id="PTHR42736">
    <property type="entry name" value="PROTEIN-GLUTAMINE GAMMA-GLUTAMYLTRANSFERASE"/>
    <property type="match status" value="1"/>
</dbReference>
<dbReference type="PANTHER" id="PTHR42736:SF1">
    <property type="entry name" value="PROTEIN-GLUTAMINE GAMMA-GLUTAMYLTRANSFERASE"/>
    <property type="match status" value="1"/>
</dbReference>
<evidence type="ECO:0000313" key="4">
    <source>
        <dbReference type="EMBL" id="NSJ85082.1"/>
    </source>
</evidence>
<feature type="transmembrane region" description="Helical" evidence="2">
    <location>
        <begin position="653"/>
        <end position="673"/>
    </location>
</feature>
<evidence type="ECO:0000259" key="3">
    <source>
        <dbReference type="SMART" id="SM00460"/>
    </source>
</evidence>
<feature type="region of interest" description="Disordered" evidence="1">
    <location>
        <begin position="264"/>
        <end position="287"/>
    </location>
</feature>
<feature type="transmembrane region" description="Helical" evidence="2">
    <location>
        <begin position="21"/>
        <end position="43"/>
    </location>
</feature>
<dbReference type="RefSeq" id="WP_173747701.1">
    <property type="nucleotide sequence ID" value="NZ_JAAITA010000002.1"/>
</dbReference>
<keyword evidence="5" id="KW-1185">Reference proteome</keyword>
<dbReference type="SMART" id="SM00460">
    <property type="entry name" value="TGc"/>
    <property type="match status" value="1"/>
</dbReference>
<feature type="transmembrane region" description="Helical" evidence="2">
    <location>
        <begin position="185"/>
        <end position="203"/>
    </location>
</feature>
<evidence type="ECO:0000313" key="5">
    <source>
        <dbReference type="Proteomes" id="UP000822142"/>
    </source>
</evidence>
<feature type="compositionally biased region" description="Polar residues" evidence="1">
    <location>
        <begin position="271"/>
        <end position="287"/>
    </location>
</feature>